<name>A0A0D8ZUQ5_9CYAN</name>
<organism evidence="1 2">
    <name type="scientific">Aliterella atlantica CENA595</name>
    <dbReference type="NCBI Taxonomy" id="1618023"/>
    <lineage>
        <taxon>Bacteria</taxon>
        <taxon>Bacillati</taxon>
        <taxon>Cyanobacteriota</taxon>
        <taxon>Cyanophyceae</taxon>
        <taxon>Chroococcidiopsidales</taxon>
        <taxon>Aliterellaceae</taxon>
        <taxon>Aliterella</taxon>
    </lineage>
</organism>
<comment type="caution">
    <text evidence="1">The sequence shown here is derived from an EMBL/GenBank/DDBJ whole genome shotgun (WGS) entry which is preliminary data.</text>
</comment>
<evidence type="ECO:0008006" key="3">
    <source>
        <dbReference type="Google" id="ProtNLM"/>
    </source>
</evidence>
<dbReference type="RefSeq" id="WP_045054246.1">
    <property type="nucleotide sequence ID" value="NZ_CAWMDP010000040.1"/>
</dbReference>
<dbReference type="OrthoDB" id="490934at2"/>
<dbReference type="PATRIC" id="fig|1618023.3.peg.3461"/>
<evidence type="ECO:0000313" key="2">
    <source>
        <dbReference type="Proteomes" id="UP000032452"/>
    </source>
</evidence>
<dbReference type="Proteomes" id="UP000032452">
    <property type="component" value="Unassembled WGS sequence"/>
</dbReference>
<dbReference type="STRING" id="1618023.UH38_08620"/>
<protein>
    <recommendedName>
        <fullName evidence="3">Rpn family recombination-promoting nuclease/putative transposase</fullName>
    </recommendedName>
</protein>
<keyword evidence="2" id="KW-1185">Reference proteome</keyword>
<proteinExistence type="predicted"/>
<evidence type="ECO:0000313" key="1">
    <source>
        <dbReference type="EMBL" id="KJH72122.1"/>
    </source>
</evidence>
<dbReference type="EMBL" id="JYON01000007">
    <property type="protein sequence ID" value="KJH72122.1"/>
    <property type="molecule type" value="Genomic_DNA"/>
</dbReference>
<reference evidence="1 2" key="1">
    <citation type="submission" date="2015-02" db="EMBL/GenBank/DDBJ databases">
        <title>Draft genome of a novel marine cyanobacterium (Chroococcales) isolated from South Atlantic Ocean.</title>
        <authorList>
            <person name="Rigonato J."/>
            <person name="Alvarenga D.O."/>
            <person name="Branco L.H."/>
            <person name="Varani A.M."/>
            <person name="Brandini F.P."/>
            <person name="Fiore M.F."/>
        </authorList>
    </citation>
    <scope>NUCLEOTIDE SEQUENCE [LARGE SCALE GENOMIC DNA]</scope>
    <source>
        <strain evidence="1 2">CENA595</strain>
    </source>
</reference>
<accession>A0A0D8ZUQ5</accession>
<dbReference type="AlphaFoldDB" id="A0A0D8ZUQ5"/>
<gene>
    <name evidence="1" type="ORF">UH38_08620</name>
</gene>
<sequence length="79" mass="9088">MSQEEMEAMFEFSDLKQTRVYREAKEEGRLEGIIEAKLEGKLERVPRLLALGLTLEQIAQVFSLSVEQVREAAQNYLAE</sequence>